<evidence type="ECO:0000313" key="3">
    <source>
        <dbReference type="Proteomes" id="UP000184436"/>
    </source>
</evidence>
<dbReference type="Pfam" id="PF14322">
    <property type="entry name" value="SusD-like_3"/>
    <property type="match status" value="1"/>
</dbReference>
<evidence type="ECO:0000259" key="1">
    <source>
        <dbReference type="Pfam" id="PF14322"/>
    </source>
</evidence>
<dbReference type="AlphaFoldDB" id="A0A1M4UD63"/>
<protein>
    <submittedName>
        <fullName evidence="2">SusD family protein</fullName>
    </submittedName>
</protein>
<dbReference type="RefSeq" id="WP_025073949.1">
    <property type="nucleotide sequence ID" value="NZ_FQVD01000003.1"/>
</dbReference>
<reference evidence="2 3" key="1">
    <citation type="submission" date="2016-11" db="EMBL/GenBank/DDBJ databases">
        <authorList>
            <person name="Jaros S."/>
            <person name="Januszkiewicz K."/>
            <person name="Wedrychowicz H."/>
        </authorList>
    </citation>
    <scope>NUCLEOTIDE SEQUENCE [LARGE SCALE GENOMIC DNA]</scope>
    <source>
        <strain evidence="2 3">DSM 26883</strain>
    </source>
</reference>
<dbReference type="PROSITE" id="PS51257">
    <property type="entry name" value="PROKAR_LIPOPROTEIN"/>
    <property type="match status" value="1"/>
</dbReference>
<dbReference type="Proteomes" id="UP000184436">
    <property type="component" value="Unassembled WGS sequence"/>
</dbReference>
<dbReference type="InterPro" id="IPR033985">
    <property type="entry name" value="SusD-like_N"/>
</dbReference>
<dbReference type="STRING" id="871325.SAMN05444349_10398"/>
<organism evidence="2 3">
    <name type="scientific">Bacteroides faecichinchillae</name>
    <dbReference type="NCBI Taxonomy" id="871325"/>
    <lineage>
        <taxon>Bacteria</taxon>
        <taxon>Pseudomonadati</taxon>
        <taxon>Bacteroidota</taxon>
        <taxon>Bacteroidia</taxon>
        <taxon>Bacteroidales</taxon>
        <taxon>Bacteroidaceae</taxon>
        <taxon>Bacteroides</taxon>
    </lineage>
</organism>
<sequence length="482" mass="55636">MKQYAIIFSFFLLLLGTSSCKEWLRTDSEDRIMEDALFSNEEGFNTALNGVYIGLLNTNLYGQKLTTSTFDILAQYYDTSKPLNTHVYRNLTNFDYQTTKDAVKDIWTQAYAMIGNLNTILEHCETNRVVLSEKGYHLIKGETLALRAMLHFEMLRIFGPVYKYEPGKECIPYSNDTEKEVKPLLAATTIAEYILNDLKDALDLLTGFDPVITEGNVINDKGDNRYRYRGQRLNYFAVKALMARVYLYIDDTENAGIYANQVIDEAAKFFPFATREQVNGQAASGAVSQSSENRIFSPEILFGLYNSKRLTDTFDKLFSNKLEPKNVLKMTDAGAAQLYDEEGDLRTCQWQSMRDIEANDGRFFVKYGEVADLGYEYANLMPIVRISEMYLIAAECDRKVQRLDELRAARKISQLHSTVGLDAYIEDEYVREFIGEGQLFWYYKRKGITTLRRLYNPSLDDMEIKISNYQFDLPDEEQKRRQ</sequence>
<accession>A0A1M4UD63</accession>
<dbReference type="InterPro" id="IPR011990">
    <property type="entry name" value="TPR-like_helical_dom_sf"/>
</dbReference>
<dbReference type="EMBL" id="FQVD01000003">
    <property type="protein sequence ID" value="SHE54500.1"/>
    <property type="molecule type" value="Genomic_DNA"/>
</dbReference>
<feature type="domain" description="SusD-like N-terminal" evidence="1">
    <location>
        <begin position="44"/>
        <end position="205"/>
    </location>
</feature>
<proteinExistence type="predicted"/>
<name>A0A1M4UD63_9BACE</name>
<dbReference type="Gene3D" id="1.25.40.390">
    <property type="match status" value="2"/>
</dbReference>
<dbReference type="SUPFAM" id="SSF48452">
    <property type="entry name" value="TPR-like"/>
    <property type="match status" value="1"/>
</dbReference>
<dbReference type="OrthoDB" id="649940at2"/>
<keyword evidence="3" id="KW-1185">Reference proteome</keyword>
<gene>
    <name evidence="2" type="ORF">SAMN05444349_10398</name>
</gene>
<dbReference type="GO" id="GO:0009279">
    <property type="term" value="C:cell outer membrane"/>
    <property type="evidence" value="ECO:0007669"/>
    <property type="project" value="UniProtKB-SubCell"/>
</dbReference>
<evidence type="ECO:0000313" key="2">
    <source>
        <dbReference type="EMBL" id="SHE54500.1"/>
    </source>
</evidence>